<dbReference type="EMBL" id="NMUH01000299">
    <property type="protein sequence ID" value="MQL76465.1"/>
    <property type="molecule type" value="Genomic_DNA"/>
</dbReference>
<name>A0A843TZD7_COLES</name>
<evidence type="ECO:0000313" key="3">
    <source>
        <dbReference type="Proteomes" id="UP000652761"/>
    </source>
</evidence>
<evidence type="ECO:0000313" key="2">
    <source>
        <dbReference type="EMBL" id="MQL76465.1"/>
    </source>
</evidence>
<dbReference type="Proteomes" id="UP000652761">
    <property type="component" value="Unassembled WGS sequence"/>
</dbReference>
<feature type="non-terminal residue" evidence="2">
    <location>
        <position position="1"/>
    </location>
</feature>
<accession>A0A843TZD7</accession>
<dbReference type="AlphaFoldDB" id="A0A843TZD7"/>
<organism evidence="2 3">
    <name type="scientific">Colocasia esculenta</name>
    <name type="common">Wild taro</name>
    <name type="synonym">Arum esculentum</name>
    <dbReference type="NCBI Taxonomy" id="4460"/>
    <lineage>
        <taxon>Eukaryota</taxon>
        <taxon>Viridiplantae</taxon>
        <taxon>Streptophyta</taxon>
        <taxon>Embryophyta</taxon>
        <taxon>Tracheophyta</taxon>
        <taxon>Spermatophyta</taxon>
        <taxon>Magnoliopsida</taxon>
        <taxon>Liliopsida</taxon>
        <taxon>Araceae</taxon>
        <taxon>Aroideae</taxon>
        <taxon>Colocasieae</taxon>
        <taxon>Colocasia</taxon>
    </lineage>
</organism>
<gene>
    <name evidence="2" type="ORF">Taro_008844</name>
</gene>
<reference evidence="2" key="1">
    <citation type="submission" date="2017-07" db="EMBL/GenBank/DDBJ databases">
        <title>Taro Niue Genome Assembly and Annotation.</title>
        <authorList>
            <person name="Atibalentja N."/>
            <person name="Keating K."/>
            <person name="Fields C.J."/>
        </authorList>
    </citation>
    <scope>NUCLEOTIDE SEQUENCE</scope>
    <source>
        <strain evidence="2">Niue_2</strain>
        <tissue evidence="2">Leaf</tissue>
    </source>
</reference>
<protein>
    <submittedName>
        <fullName evidence="2">Uncharacterized protein</fullName>
    </submittedName>
</protein>
<sequence length="106" mass="11517">MSVLELAAQQADLELRGKRALVVGLGRRGQLGVLPGIGQPVLFLTASLLAAPELLGEVRRETVLRPDYDGYCVYFVSYLALTRREGQDSGETSQQRQGALRAEETG</sequence>
<comment type="caution">
    <text evidence="2">The sequence shown here is derived from an EMBL/GenBank/DDBJ whole genome shotgun (WGS) entry which is preliminary data.</text>
</comment>
<keyword evidence="3" id="KW-1185">Reference proteome</keyword>
<proteinExistence type="predicted"/>
<evidence type="ECO:0000256" key="1">
    <source>
        <dbReference type="SAM" id="MobiDB-lite"/>
    </source>
</evidence>
<feature type="region of interest" description="Disordered" evidence="1">
    <location>
        <begin position="85"/>
        <end position="106"/>
    </location>
</feature>